<keyword evidence="1" id="KW-0812">Transmembrane</keyword>
<dbReference type="AlphaFoldDB" id="A0A0V8J4G3"/>
<dbReference type="Proteomes" id="UP000054099">
    <property type="component" value="Unassembled WGS sequence"/>
</dbReference>
<gene>
    <name evidence="3" type="ORF">AS030_16740</name>
</gene>
<evidence type="ECO:0000256" key="1">
    <source>
        <dbReference type="SAM" id="Phobius"/>
    </source>
</evidence>
<keyword evidence="1" id="KW-1133">Transmembrane helix</keyword>
<sequence length="60" mass="6612">MKRSKNYTVMFLLLSSASVSGGMGFHQYVEYAPTIGYGLAFLFLLAAAFAQGKREEPKNC</sequence>
<evidence type="ECO:0000313" key="4">
    <source>
        <dbReference type="Proteomes" id="UP000054099"/>
    </source>
</evidence>
<keyword evidence="2" id="KW-0732">Signal</keyword>
<feature type="signal peptide" evidence="2">
    <location>
        <begin position="1"/>
        <end position="21"/>
    </location>
</feature>
<keyword evidence="4" id="KW-1185">Reference proteome</keyword>
<dbReference type="OrthoDB" id="2932966at2"/>
<accession>A0A0V8J4G3</accession>
<feature type="chain" id="PRO_5039286139" evidence="2">
    <location>
        <begin position="22"/>
        <end position="60"/>
    </location>
</feature>
<protein>
    <submittedName>
        <fullName evidence="3">Uncharacterized protein</fullName>
    </submittedName>
</protein>
<organism evidence="3 4">
    <name type="scientific">Fictibacillus enclensis</name>
    <dbReference type="NCBI Taxonomy" id="1017270"/>
    <lineage>
        <taxon>Bacteria</taxon>
        <taxon>Bacillati</taxon>
        <taxon>Bacillota</taxon>
        <taxon>Bacilli</taxon>
        <taxon>Bacillales</taxon>
        <taxon>Fictibacillaceae</taxon>
        <taxon>Fictibacillus</taxon>
    </lineage>
</organism>
<comment type="caution">
    <text evidence="3">The sequence shown here is derived from an EMBL/GenBank/DDBJ whole genome shotgun (WGS) entry which is preliminary data.</text>
</comment>
<evidence type="ECO:0000313" key="3">
    <source>
        <dbReference type="EMBL" id="KSU81932.1"/>
    </source>
</evidence>
<dbReference type="RefSeq" id="WP_061973716.1">
    <property type="nucleotide sequence ID" value="NZ_FMAV01000003.1"/>
</dbReference>
<name>A0A0V8J4G3_9BACL</name>
<proteinExistence type="predicted"/>
<keyword evidence="1" id="KW-0472">Membrane</keyword>
<evidence type="ECO:0000256" key="2">
    <source>
        <dbReference type="SAM" id="SignalP"/>
    </source>
</evidence>
<feature type="transmembrane region" description="Helical" evidence="1">
    <location>
        <begin position="31"/>
        <end position="50"/>
    </location>
</feature>
<reference evidence="3 4" key="1">
    <citation type="journal article" date="2014" name="Antonie Van Leeuwenhoek">
        <title>Fictibacillus enclensis sp. nov., isolated from marine sediment.</title>
        <authorList>
            <person name="Dastager S.G."/>
            <person name="Mawlankar R."/>
            <person name="Srinivasan K."/>
            <person name="Tang S.K."/>
            <person name="Lee J.C."/>
            <person name="Ramana V.V."/>
            <person name="Shouche Y.S."/>
        </authorList>
    </citation>
    <scope>NUCLEOTIDE SEQUENCE [LARGE SCALE GENOMIC DNA]</scope>
    <source>
        <strain evidence="3 4">NIO-1003</strain>
    </source>
</reference>
<dbReference type="EMBL" id="LNQN01000005">
    <property type="protein sequence ID" value="KSU81932.1"/>
    <property type="molecule type" value="Genomic_DNA"/>
</dbReference>